<name>A0A2P4Y2T5_9STRA</name>
<sequence>MSLKGIRTQIWKKKDFVVVNNHILACAMLHNIGLELNDLWDDDSLSDDDDDEYTGAADEVFERVITRENG</sequence>
<dbReference type="EMBL" id="NCKW01006230">
    <property type="protein sequence ID" value="POM72122.1"/>
    <property type="molecule type" value="Genomic_DNA"/>
</dbReference>
<gene>
    <name evidence="1" type="ORF">PHPALM_11218</name>
</gene>
<organism evidence="1 2">
    <name type="scientific">Phytophthora palmivora</name>
    <dbReference type="NCBI Taxonomy" id="4796"/>
    <lineage>
        <taxon>Eukaryota</taxon>
        <taxon>Sar</taxon>
        <taxon>Stramenopiles</taxon>
        <taxon>Oomycota</taxon>
        <taxon>Peronosporomycetes</taxon>
        <taxon>Peronosporales</taxon>
        <taxon>Peronosporaceae</taxon>
        <taxon>Phytophthora</taxon>
    </lineage>
</organism>
<keyword evidence="2" id="KW-1185">Reference proteome</keyword>
<reference evidence="1 2" key="1">
    <citation type="journal article" date="2017" name="Genome Biol. Evol.">
        <title>Phytophthora megakarya and P. palmivora, closely related causal agents of cacao black pod rot, underwent increases in genome sizes and gene numbers by different mechanisms.</title>
        <authorList>
            <person name="Ali S.S."/>
            <person name="Shao J."/>
            <person name="Lary D.J."/>
            <person name="Kronmiller B."/>
            <person name="Shen D."/>
            <person name="Strem M.D."/>
            <person name="Amoako-Attah I."/>
            <person name="Akrofi A.Y."/>
            <person name="Begoude B.A."/>
            <person name="Ten Hoopen G.M."/>
            <person name="Coulibaly K."/>
            <person name="Kebe B.I."/>
            <person name="Melnick R.L."/>
            <person name="Guiltinan M.J."/>
            <person name="Tyler B.M."/>
            <person name="Meinhardt L.W."/>
            <person name="Bailey B.A."/>
        </authorList>
    </citation>
    <scope>NUCLEOTIDE SEQUENCE [LARGE SCALE GENOMIC DNA]</scope>
    <source>
        <strain evidence="2">sbr112.9</strain>
    </source>
</reference>
<evidence type="ECO:0008006" key="3">
    <source>
        <dbReference type="Google" id="ProtNLM"/>
    </source>
</evidence>
<dbReference type="AlphaFoldDB" id="A0A2P4Y2T5"/>
<protein>
    <recommendedName>
        <fullName evidence="3">DDE Tnp4 domain-containing protein</fullName>
    </recommendedName>
</protein>
<accession>A0A2P4Y2T5</accession>
<dbReference type="OrthoDB" id="10499725at2759"/>
<dbReference type="Proteomes" id="UP000237271">
    <property type="component" value="Unassembled WGS sequence"/>
</dbReference>
<evidence type="ECO:0000313" key="2">
    <source>
        <dbReference type="Proteomes" id="UP000237271"/>
    </source>
</evidence>
<comment type="caution">
    <text evidence="1">The sequence shown here is derived from an EMBL/GenBank/DDBJ whole genome shotgun (WGS) entry which is preliminary data.</text>
</comment>
<proteinExistence type="predicted"/>
<evidence type="ECO:0000313" key="1">
    <source>
        <dbReference type="EMBL" id="POM72122.1"/>
    </source>
</evidence>